<keyword evidence="13" id="KW-0472">Membrane</keyword>
<dbReference type="GO" id="GO:0009244">
    <property type="term" value="P:lipopolysaccharide core region biosynthetic process"/>
    <property type="evidence" value="ECO:0007669"/>
    <property type="project" value="UniProtKB-UniRule"/>
</dbReference>
<dbReference type="InterPro" id="IPR001296">
    <property type="entry name" value="Glyco_trans_1"/>
</dbReference>
<evidence type="ECO:0000256" key="6">
    <source>
        <dbReference type="ARBA" id="ARBA00022519"/>
    </source>
</evidence>
<keyword evidence="7 13" id="KW-0808">Transferase</keyword>
<evidence type="ECO:0000256" key="11">
    <source>
        <dbReference type="PIRSR" id="PIRSR639901-1"/>
    </source>
</evidence>
<evidence type="ECO:0000256" key="13">
    <source>
        <dbReference type="RuleBase" id="RU365103"/>
    </source>
</evidence>
<dbReference type="PANTHER" id="PTHR42755">
    <property type="entry name" value="3-DEOXY-MANNO-OCTULOSONATE CYTIDYLYLTRANSFERASE"/>
    <property type="match status" value="1"/>
</dbReference>
<evidence type="ECO:0000256" key="2">
    <source>
        <dbReference type="ARBA" id="ARBA00004713"/>
    </source>
</evidence>
<dbReference type="InterPro" id="IPR038107">
    <property type="entry name" value="Glycos_transf_N_sf"/>
</dbReference>
<comment type="catalytic activity">
    <reaction evidence="10 13">
        <text>lipid IVA (E. coli) + CMP-3-deoxy-beta-D-manno-octulosonate = alpha-Kdo-(2-&gt;6)-lipid IVA (E. coli) + CMP + H(+)</text>
        <dbReference type="Rhea" id="RHEA:28066"/>
        <dbReference type="ChEBI" id="CHEBI:15378"/>
        <dbReference type="ChEBI" id="CHEBI:58603"/>
        <dbReference type="ChEBI" id="CHEBI:60364"/>
        <dbReference type="ChEBI" id="CHEBI:60377"/>
        <dbReference type="ChEBI" id="CHEBI:85987"/>
        <dbReference type="EC" id="2.4.99.12"/>
    </reaction>
</comment>
<evidence type="ECO:0000256" key="4">
    <source>
        <dbReference type="ARBA" id="ARBA00012621"/>
    </source>
</evidence>
<feature type="domain" description="Glycosyl transferase family 1" evidence="14">
    <location>
        <begin position="246"/>
        <end position="397"/>
    </location>
</feature>
<dbReference type="InterPro" id="IPR039901">
    <property type="entry name" value="Kdotransferase"/>
</dbReference>
<keyword evidence="17" id="KW-1185">Reference proteome</keyword>
<evidence type="ECO:0000259" key="14">
    <source>
        <dbReference type="Pfam" id="PF00534"/>
    </source>
</evidence>
<evidence type="ECO:0000256" key="9">
    <source>
        <dbReference type="ARBA" id="ARBA00031445"/>
    </source>
</evidence>
<evidence type="ECO:0000313" key="16">
    <source>
        <dbReference type="EMBL" id="MBE9395782.1"/>
    </source>
</evidence>
<evidence type="ECO:0000313" key="17">
    <source>
        <dbReference type="Proteomes" id="UP000640333"/>
    </source>
</evidence>
<evidence type="ECO:0000256" key="12">
    <source>
        <dbReference type="PIRSR" id="PIRSR639901-2"/>
    </source>
</evidence>
<feature type="site" description="Transition state stabilizer" evidence="12">
    <location>
        <position position="207"/>
    </location>
</feature>
<feature type="site" description="Transition state stabilizer" evidence="12">
    <location>
        <position position="129"/>
    </location>
</feature>
<dbReference type="GO" id="GO:0043842">
    <property type="term" value="F:Kdo transferase activity"/>
    <property type="evidence" value="ECO:0007669"/>
    <property type="project" value="UniProtKB-EC"/>
</dbReference>
<dbReference type="AlphaFoldDB" id="A0A8J7F9G9"/>
<dbReference type="PANTHER" id="PTHR42755:SF1">
    <property type="entry name" value="3-DEOXY-D-MANNO-OCTULOSONIC ACID TRANSFERASE, MITOCHONDRIAL-RELATED"/>
    <property type="match status" value="1"/>
</dbReference>
<sequence length="423" mass="46746">MARWFYSLVWYLALPLVLLRLKRRARQAPAYGERVAERFGDVSARDDRPLWIHAVSVGETVAIAPLVTLLLEREPDLPILITTMTPTGAERVRSLFPERVQHLYCPYDLPHALARFLKRIKPRALIVVETELWPNMVAACKRRKVPVLLANARLSARSAKGYAKFSALTRPMLNNLSLVVAQNQTDGARFVSLGLPNQNLVVTGSVKFDISVPDQARIDAEVLKRQWGSERPVLVAGSTHDGEETKLLDLLSQLQKKIPDLLLVLVPRHPERFEAVNQLAKERGMNVCRRSESQPTADTQVYLGDTMGDLLMLYATADLAFVGGSLIERGGHNPLEPAALAKPVIMGEHVFNFAVICEALAQAGGLLQVDSDAALEQQCLSVLKDPQKAAQLGSAAAAFVQENQGALERLYQQVESVCLKDRS</sequence>
<comment type="pathway">
    <text evidence="2 13">Bacterial outer membrane biogenesis; LPS core biosynthesis.</text>
</comment>
<keyword evidence="13" id="KW-1133">Transmembrane helix</keyword>
<dbReference type="UniPathway" id="UPA00958"/>
<dbReference type="GO" id="GO:0009245">
    <property type="term" value="P:lipid A biosynthetic process"/>
    <property type="evidence" value="ECO:0007669"/>
    <property type="project" value="TreeGrafter"/>
</dbReference>
<comment type="caution">
    <text evidence="16">The sequence shown here is derived from an EMBL/GenBank/DDBJ whole genome shotgun (WGS) entry which is preliminary data.</text>
</comment>
<evidence type="ECO:0000256" key="8">
    <source>
        <dbReference type="ARBA" id="ARBA00022968"/>
    </source>
</evidence>
<dbReference type="SUPFAM" id="SSF53756">
    <property type="entry name" value="UDP-Glycosyltransferase/glycogen phosphorylase"/>
    <property type="match status" value="1"/>
</dbReference>
<dbReference type="FunFam" id="3.40.50.2000:FF:000032">
    <property type="entry name" value="3-deoxy-D-manno-octulosonic acid transferase"/>
    <property type="match status" value="1"/>
</dbReference>
<feature type="domain" description="3-deoxy-D-manno-octulosonic-acid transferase N-terminal" evidence="15">
    <location>
        <begin position="34"/>
        <end position="210"/>
    </location>
</feature>
<dbReference type="NCBIfam" id="NF004388">
    <property type="entry name" value="PRK05749.1-4"/>
    <property type="match status" value="1"/>
</dbReference>
<evidence type="ECO:0000256" key="7">
    <source>
        <dbReference type="ARBA" id="ARBA00022679"/>
    </source>
</evidence>
<name>A0A8J7F9G9_9GAMM</name>
<gene>
    <name evidence="16" type="primary">waaA</name>
    <name evidence="16" type="ORF">IOQ59_00765</name>
</gene>
<dbReference type="Gene3D" id="3.40.50.2000">
    <property type="entry name" value="Glycogen Phosphorylase B"/>
    <property type="match status" value="1"/>
</dbReference>
<protein>
    <recommendedName>
        <fullName evidence="5 13">3-deoxy-D-manno-octulosonic acid transferase</fullName>
        <shortName evidence="13">Kdo transferase</shortName>
        <ecNumber evidence="4 13">2.4.99.12</ecNumber>
    </recommendedName>
    <alternativeName>
        <fullName evidence="9 13">Lipid IV(A) 3-deoxy-D-manno-octulosonic acid transferase</fullName>
    </alternativeName>
</protein>
<keyword evidence="13" id="KW-0448">Lipopolysaccharide biosynthesis</keyword>
<keyword evidence="13" id="KW-1003">Cell membrane</keyword>
<keyword evidence="16" id="KW-0328">Glycosyltransferase</keyword>
<dbReference type="RefSeq" id="WP_193951340.1">
    <property type="nucleotide sequence ID" value="NZ_JADEYS010000001.1"/>
</dbReference>
<dbReference type="Proteomes" id="UP000640333">
    <property type="component" value="Unassembled WGS sequence"/>
</dbReference>
<proteinExistence type="inferred from homology"/>
<reference evidence="16" key="1">
    <citation type="submission" date="2020-10" db="EMBL/GenBank/DDBJ databases">
        <title>Bacterium isolated from coastal waters sediment.</title>
        <authorList>
            <person name="Chen R.-J."/>
            <person name="Lu D.-C."/>
            <person name="Zhu K.-L."/>
            <person name="Du Z.-J."/>
        </authorList>
    </citation>
    <scope>NUCLEOTIDE SEQUENCE</scope>
    <source>
        <strain evidence="16">N1Y112</strain>
    </source>
</reference>
<feature type="active site" description="Proton acceptor" evidence="11">
    <location>
        <position position="59"/>
    </location>
</feature>
<comment type="subcellular location">
    <subcellularLocation>
        <location evidence="1">Cell inner membrane</location>
        <topology evidence="1">Single-pass membrane protein</topology>
        <orientation evidence="1">Cytoplasmic side</orientation>
    </subcellularLocation>
    <subcellularLocation>
        <location evidence="13">Cell membrane</location>
    </subcellularLocation>
</comment>
<evidence type="ECO:0000256" key="5">
    <source>
        <dbReference type="ARBA" id="ARBA00019077"/>
    </source>
</evidence>
<dbReference type="EMBL" id="JADEYS010000001">
    <property type="protein sequence ID" value="MBE9395782.1"/>
    <property type="molecule type" value="Genomic_DNA"/>
</dbReference>
<evidence type="ECO:0000259" key="15">
    <source>
        <dbReference type="Pfam" id="PF04413"/>
    </source>
</evidence>
<dbReference type="Pfam" id="PF00534">
    <property type="entry name" value="Glycos_transf_1"/>
    <property type="match status" value="1"/>
</dbReference>
<dbReference type="EC" id="2.4.99.12" evidence="4 13"/>
<evidence type="ECO:0000256" key="1">
    <source>
        <dbReference type="ARBA" id="ARBA00004388"/>
    </source>
</evidence>
<feature type="transmembrane region" description="Helical" evidence="13">
    <location>
        <begin position="51"/>
        <end position="71"/>
    </location>
</feature>
<keyword evidence="8" id="KW-0735">Signal-anchor</keyword>
<dbReference type="GO" id="GO:0005886">
    <property type="term" value="C:plasma membrane"/>
    <property type="evidence" value="ECO:0007669"/>
    <property type="project" value="UniProtKB-SubCell"/>
</dbReference>
<evidence type="ECO:0000256" key="10">
    <source>
        <dbReference type="ARBA" id="ARBA00049183"/>
    </source>
</evidence>
<organism evidence="16 17">
    <name type="scientific">Pontibacterium sinense</name>
    <dbReference type="NCBI Taxonomy" id="2781979"/>
    <lineage>
        <taxon>Bacteria</taxon>
        <taxon>Pseudomonadati</taxon>
        <taxon>Pseudomonadota</taxon>
        <taxon>Gammaproteobacteria</taxon>
        <taxon>Oceanospirillales</taxon>
        <taxon>Oceanospirillaceae</taxon>
        <taxon>Pontibacterium</taxon>
    </lineage>
</organism>
<comment type="similarity">
    <text evidence="3">Belongs to the glycosyltransferase group 1 family. Glycosyltransferase 30 subfamily.</text>
</comment>
<accession>A0A8J7F9G9</accession>
<dbReference type="FunFam" id="3.40.50.11720:FF:000001">
    <property type="entry name" value="3-deoxy-D-manno-octulosonic acid transferase"/>
    <property type="match status" value="1"/>
</dbReference>
<keyword evidence="13" id="KW-0812">Transmembrane</keyword>
<dbReference type="Pfam" id="PF04413">
    <property type="entry name" value="Glycos_transf_N"/>
    <property type="match status" value="1"/>
</dbReference>
<dbReference type="InterPro" id="IPR007507">
    <property type="entry name" value="Glycos_transf_N"/>
</dbReference>
<dbReference type="Gene3D" id="3.40.50.11720">
    <property type="entry name" value="3-Deoxy-D-manno-octulosonic-acid transferase, N-terminal domain"/>
    <property type="match status" value="1"/>
</dbReference>
<comment type="function">
    <text evidence="13">Involved in lipopolysaccharide (LPS) biosynthesis. Catalyzes the transfer of 3-deoxy-D-manno-octulosonate (Kdo) residue(s) from CMP-Kdo to lipid IV(A), the tetraacyldisaccharide-1,4'-bisphosphate precursor of lipid A.</text>
</comment>
<evidence type="ECO:0000256" key="3">
    <source>
        <dbReference type="ARBA" id="ARBA00006380"/>
    </source>
</evidence>
<keyword evidence="6" id="KW-0997">Cell inner membrane</keyword>